<dbReference type="AlphaFoldDB" id="A0AAD9FH33"/>
<evidence type="ECO:0000256" key="4">
    <source>
        <dbReference type="SAM" id="Phobius"/>
    </source>
</evidence>
<reference evidence="5" key="1">
    <citation type="submission" date="2023-04" db="EMBL/GenBank/DDBJ databases">
        <title>Chromosome-level genome of Chaenocephalus aceratus.</title>
        <authorList>
            <person name="Park H."/>
        </authorList>
    </citation>
    <scope>NUCLEOTIDE SEQUENCE</scope>
    <source>
        <strain evidence="5">DE</strain>
        <tissue evidence="5">Muscle</tissue>
    </source>
</reference>
<dbReference type="PANTHER" id="PTHR21824">
    <property type="entry name" value="TRANSMEMBRANE PROTEIN 177"/>
    <property type="match status" value="1"/>
</dbReference>
<accession>A0AAD9FH33</accession>
<evidence type="ECO:0000256" key="3">
    <source>
        <dbReference type="ARBA" id="ARBA00014595"/>
    </source>
</evidence>
<gene>
    <name evidence="5" type="ORF">KUDE01_005413</name>
</gene>
<dbReference type="PANTHER" id="PTHR21824:SF4">
    <property type="entry name" value="TRANSMEMBRANE PROTEIN 177"/>
    <property type="match status" value="1"/>
</dbReference>
<organism evidence="5 6">
    <name type="scientific">Dissostichus eleginoides</name>
    <name type="common">Patagonian toothfish</name>
    <name type="synonym">Dissostichus amissus</name>
    <dbReference type="NCBI Taxonomy" id="100907"/>
    <lineage>
        <taxon>Eukaryota</taxon>
        <taxon>Metazoa</taxon>
        <taxon>Chordata</taxon>
        <taxon>Craniata</taxon>
        <taxon>Vertebrata</taxon>
        <taxon>Euteleostomi</taxon>
        <taxon>Actinopterygii</taxon>
        <taxon>Neopterygii</taxon>
        <taxon>Teleostei</taxon>
        <taxon>Neoteleostei</taxon>
        <taxon>Acanthomorphata</taxon>
        <taxon>Eupercaria</taxon>
        <taxon>Perciformes</taxon>
        <taxon>Notothenioidei</taxon>
        <taxon>Nototheniidae</taxon>
        <taxon>Dissostichus</taxon>
    </lineage>
</organism>
<keyword evidence="4 5" id="KW-0812">Transmembrane</keyword>
<comment type="similarity">
    <text evidence="2">Belongs to the TMEM177 family.</text>
</comment>
<comment type="function">
    <text evidence="1">Plays a role in the early steps of cytochrome c oxidase subunit II (MT-CO2/COX2) maturation and is required for the stabilization of COX20 and the newly synthesized MT-CO2/COX2 protein.</text>
</comment>
<evidence type="ECO:0000256" key="2">
    <source>
        <dbReference type="ARBA" id="ARBA00005794"/>
    </source>
</evidence>
<keyword evidence="4" id="KW-0472">Membrane</keyword>
<evidence type="ECO:0000313" key="5">
    <source>
        <dbReference type="EMBL" id="KAK1902452.1"/>
    </source>
</evidence>
<dbReference type="GO" id="GO:0016020">
    <property type="term" value="C:membrane"/>
    <property type="evidence" value="ECO:0007669"/>
    <property type="project" value="TreeGrafter"/>
</dbReference>
<sequence length="88" mass="10344">MASRILKYAVLLQKYRTPLLITSCGGVFGANMFYHMFPDMTYRQLYQAWSKGEPVTMSEKLQDVFQQVGRVVQFIFKITINNRRCQLK</sequence>
<dbReference type="InterPro" id="IPR026620">
    <property type="entry name" value="TMEM177"/>
</dbReference>
<keyword evidence="6" id="KW-1185">Reference proteome</keyword>
<dbReference type="EMBL" id="JASDAP010000005">
    <property type="protein sequence ID" value="KAK1902452.1"/>
    <property type="molecule type" value="Genomic_DNA"/>
</dbReference>
<protein>
    <recommendedName>
        <fullName evidence="3">Transmembrane protein 177</fullName>
    </recommendedName>
</protein>
<dbReference type="Proteomes" id="UP001228049">
    <property type="component" value="Unassembled WGS sequence"/>
</dbReference>
<name>A0AAD9FH33_DISEL</name>
<evidence type="ECO:0000313" key="6">
    <source>
        <dbReference type="Proteomes" id="UP001228049"/>
    </source>
</evidence>
<proteinExistence type="inferred from homology"/>
<keyword evidence="4" id="KW-1133">Transmembrane helix</keyword>
<evidence type="ECO:0000256" key="1">
    <source>
        <dbReference type="ARBA" id="ARBA00003998"/>
    </source>
</evidence>
<feature type="transmembrane region" description="Helical" evidence="4">
    <location>
        <begin position="20"/>
        <end position="37"/>
    </location>
</feature>
<comment type="caution">
    <text evidence="5">The sequence shown here is derived from an EMBL/GenBank/DDBJ whole genome shotgun (WGS) entry which is preliminary data.</text>
</comment>